<dbReference type="PANTHER" id="PTHR22777:SF17">
    <property type="entry name" value="UPF0053 PROTEIN SLL0260"/>
    <property type="match status" value="1"/>
</dbReference>
<dbReference type="CDD" id="cd04590">
    <property type="entry name" value="CBS_pair_CorC_HlyC_assoc"/>
    <property type="match status" value="1"/>
</dbReference>
<dbReference type="InterPro" id="IPR000644">
    <property type="entry name" value="CBS_dom"/>
</dbReference>
<evidence type="ECO:0000256" key="9">
    <source>
        <dbReference type="SAM" id="Phobius"/>
    </source>
</evidence>
<proteinExistence type="predicted"/>
<evidence type="ECO:0000256" key="8">
    <source>
        <dbReference type="PROSITE-ProRule" id="PRU01193"/>
    </source>
</evidence>
<evidence type="ECO:0000256" key="7">
    <source>
        <dbReference type="PROSITE-ProRule" id="PRU00703"/>
    </source>
</evidence>
<evidence type="ECO:0000259" key="10">
    <source>
        <dbReference type="PROSITE" id="PS51371"/>
    </source>
</evidence>
<dbReference type="InterPro" id="IPR016169">
    <property type="entry name" value="FAD-bd_PCMH_sub2"/>
</dbReference>
<gene>
    <name evidence="12" type="ORF">G3M78_12450</name>
</gene>
<dbReference type="PROSITE" id="PS51371">
    <property type="entry name" value="CBS"/>
    <property type="match status" value="1"/>
</dbReference>
<dbReference type="Pfam" id="PF01595">
    <property type="entry name" value="CNNM"/>
    <property type="match status" value="1"/>
</dbReference>
<evidence type="ECO:0000256" key="1">
    <source>
        <dbReference type="ARBA" id="ARBA00004141"/>
    </source>
</evidence>
<keyword evidence="2 8" id="KW-0812">Transmembrane</keyword>
<accession>A0A7T0C474</accession>
<dbReference type="SUPFAM" id="SSF56176">
    <property type="entry name" value="FAD-binding/transporter-associated domain-like"/>
    <property type="match status" value="1"/>
</dbReference>
<keyword evidence="5 7" id="KW-0129">CBS domain</keyword>
<name>A0A7T0C474_9BACT</name>
<keyword evidence="6 8" id="KW-0472">Membrane</keyword>
<comment type="subcellular location">
    <subcellularLocation>
        <location evidence="1">Membrane</location>
        <topology evidence="1">Multi-pass membrane protein</topology>
    </subcellularLocation>
</comment>
<feature type="domain" description="CBS" evidence="10">
    <location>
        <begin position="268"/>
        <end position="325"/>
    </location>
</feature>
<evidence type="ECO:0000256" key="5">
    <source>
        <dbReference type="ARBA" id="ARBA00023122"/>
    </source>
</evidence>
<dbReference type="InterPro" id="IPR036318">
    <property type="entry name" value="FAD-bd_PCMH-like_sf"/>
</dbReference>
<dbReference type="Pfam" id="PF03471">
    <property type="entry name" value="CorC_HlyC"/>
    <property type="match status" value="1"/>
</dbReference>
<dbReference type="SMART" id="SM01091">
    <property type="entry name" value="CorC_HlyC"/>
    <property type="match status" value="1"/>
</dbReference>
<dbReference type="SUPFAM" id="SSF54631">
    <property type="entry name" value="CBS-domain pair"/>
    <property type="match status" value="1"/>
</dbReference>
<sequence length="428" mass="47880">MDLLPSLVFIALFILFEAFFSGSEIALISVNRARLRQNAEAGDERAKTILEFLKNPERLFATTSLGTNLSVVSSTAIFTGYMVENFGKSGEWMAMLIISPLILFGGEIVPKIIFQNRADELSQSLAAPLTFFSKLFYPFIIWTCRATENVSRGVLGDDNDNEATFSRDQIRRIVSLDSQTIHLGPTERKIIHRIFNFGEIAVEQCMTPLVQMFAVSDATTMEEAHKMAIDSGCSRLPIFHQRIHNIIGVMNTFDLIDQPIDSSSISPIVRPAYYVPPSKKIDDLLKELQTRGLHMAIVVDEYGGCIGLATVEDLLEEIVGEIEDEFDKMGKQYENYSDGDYLIEASMEIESINETLGLNLPNEEDFETLGGLIIHHLEKIPSPGDQITLNGYRLTVKEASKRRVISIIVRQLNPENEDDANGKTSDND</sequence>
<dbReference type="InterPro" id="IPR005170">
    <property type="entry name" value="Transptr-assoc_dom"/>
</dbReference>
<feature type="transmembrane region" description="Helical" evidence="9">
    <location>
        <begin position="125"/>
        <end position="142"/>
    </location>
</feature>
<evidence type="ECO:0000256" key="2">
    <source>
        <dbReference type="ARBA" id="ARBA00022692"/>
    </source>
</evidence>
<evidence type="ECO:0000259" key="11">
    <source>
        <dbReference type="PROSITE" id="PS51846"/>
    </source>
</evidence>
<dbReference type="Pfam" id="PF00571">
    <property type="entry name" value="CBS"/>
    <property type="match status" value="1"/>
</dbReference>
<dbReference type="InterPro" id="IPR044751">
    <property type="entry name" value="Ion_transp-like_CBS"/>
</dbReference>
<dbReference type="GO" id="GO:0005886">
    <property type="term" value="C:plasma membrane"/>
    <property type="evidence" value="ECO:0007669"/>
    <property type="project" value="TreeGrafter"/>
</dbReference>
<dbReference type="FunFam" id="3.10.580.10:FF:000002">
    <property type="entry name" value="Magnesium/cobalt efflux protein CorC"/>
    <property type="match status" value="1"/>
</dbReference>
<evidence type="ECO:0000313" key="12">
    <source>
        <dbReference type="EMBL" id="QPJ66158.1"/>
    </source>
</evidence>
<dbReference type="Gene3D" id="3.10.580.10">
    <property type="entry name" value="CBS-domain"/>
    <property type="match status" value="1"/>
</dbReference>
<dbReference type="GO" id="GO:0050660">
    <property type="term" value="F:flavin adenine dinucleotide binding"/>
    <property type="evidence" value="ECO:0007669"/>
    <property type="project" value="InterPro"/>
</dbReference>
<evidence type="ECO:0000256" key="4">
    <source>
        <dbReference type="ARBA" id="ARBA00022989"/>
    </source>
</evidence>
<organism evidence="12 13">
    <name type="scientific">Candidatus Nitrohelix vancouverensis</name>
    <dbReference type="NCBI Taxonomy" id="2705534"/>
    <lineage>
        <taxon>Bacteria</taxon>
        <taxon>Pseudomonadati</taxon>
        <taxon>Nitrospinota/Tectimicrobiota group</taxon>
        <taxon>Nitrospinota</taxon>
        <taxon>Nitrospinia</taxon>
        <taxon>Nitrospinales</taxon>
        <taxon>Nitrospinaceae</taxon>
        <taxon>Candidatus Nitrohelix</taxon>
    </lineage>
</organism>
<dbReference type="AlphaFoldDB" id="A0A7T0C474"/>
<evidence type="ECO:0000256" key="6">
    <source>
        <dbReference type="ARBA" id="ARBA00023136"/>
    </source>
</evidence>
<dbReference type="SMART" id="SM00116">
    <property type="entry name" value="CBS"/>
    <property type="match status" value="2"/>
</dbReference>
<protein>
    <submittedName>
        <fullName evidence="12">HlyC/CorC family transporter</fullName>
    </submittedName>
</protein>
<dbReference type="Gene3D" id="3.30.465.10">
    <property type="match status" value="1"/>
</dbReference>
<feature type="domain" description="CNNM transmembrane" evidence="11">
    <location>
        <begin position="1"/>
        <end position="187"/>
    </location>
</feature>
<dbReference type="KEGG" id="nva:G3M78_12450"/>
<feature type="transmembrane region" description="Helical" evidence="9">
    <location>
        <begin position="6"/>
        <end position="28"/>
    </location>
</feature>
<evidence type="ECO:0000256" key="3">
    <source>
        <dbReference type="ARBA" id="ARBA00022737"/>
    </source>
</evidence>
<dbReference type="EMBL" id="CP048620">
    <property type="protein sequence ID" value="QPJ66158.1"/>
    <property type="molecule type" value="Genomic_DNA"/>
</dbReference>
<evidence type="ECO:0000313" key="13">
    <source>
        <dbReference type="Proteomes" id="UP000594464"/>
    </source>
</evidence>
<dbReference type="PROSITE" id="PS51846">
    <property type="entry name" value="CNNM"/>
    <property type="match status" value="1"/>
</dbReference>
<dbReference type="PANTHER" id="PTHR22777">
    <property type="entry name" value="HEMOLYSIN-RELATED"/>
    <property type="match status" value="1"/>
</dbReference>
<dbReference type="InterPro" id="IPR002550">
    <property type="entry name" value="CNNM"/>
</dbReference>
<dbReference type="Proteomes" id="UP000594464">
    <property type="component" value="Chromosome"/>
</dbReference>
<keyword evidence="3" id="KW-0677">Repeat</keyword>
<feature type="transmembrane region" description="Helical" evidence="9">
    <location>
        <begin position="59"/>
        <end position="80"/>
    </location>
</feature>
<reference evidence="13" key="1">
    <citation type="submission" date="2020-02" db="EMBL/GenBank/DDBJ databases">
        <title>Genomic and physiological characterization of two novel Nitrospinaceae genera.</title>
        <authorList>
            <person name="Mueller A.J."/>
            <person name="Jung M.-Y."/>
            <person name="Strachan C.R."/>
            <person name="Herbold C.W."/>
            <person name="Kirkegaard R.H."/>
            <person name="Daims H."/>
        </authorList>
    </citation>
    <scope>NUCLEOTIDE SEQUENCE [LARGE SCALE GENOMIC DNA]</scope>
</reference>
<feature type="transmembrane region" description="Helical" evidence="9">
    <location>
        <begin position="92"/>
        <end position="113"/>
    </location>
</feature>
<keyword evidence="4 8" id="KW-1133">Transmembrane helix</keyword>
<dbReference type="InterPro" id="IPR046342">
    <property type="entry name" value="CBS_dom_sf"/>
</dbReference>